<name>A0A1M5CY96_9BACT</name>
<dbReference type="STRING" id="1194090.SAMN05443144_110130"/>
<dbReference type="EMBL" id="FQUS01000010">
    <property type="protein sequence ID" value="SHF59680.1"/>
    <property type="molecule type" value="Genomic_DNA"/>
</dbReference>
<evidence type="ECO:0008006" key="4">
    <source>
        <dbReference type="Google" id="ProtNLM"/>
    </source>
</evidence>
<sequence>MNSSQYSYHEKLLQWVWETTQFNRQYLRTVSGLKVRIHHPGSLNKTDGPDFRSAEITIGSLRWYGDVEIHRKLSDWQSHAHMRDPRYNNVILHVVFEETSKTVRRHDQSAVPTLWLGPYLSKPLESFLIQYLKHPQLPCAKYLSFISEEAFLKQLEKTHKEYFEQKVDDLLTFYDPSLPPSRAWLKMLNIAFFDGLGISHNRKPMRELGRRLFDRIETYSSADNLRNHALAVSGILADDRPSARFQWNHKGCRPNNHPEHRIQQAALGLWHLYHLPFEQWMQEEPAKLWDHLVQSIDITPSLGQERAAILFGVVFLPALYALGSLFQSGKLKNKSWNLWQTHRVPLPKSLLKTLHKTAIDPGRYSKKLGTIHQLRNYCKAGQCQKCFVFNYAISP</sequence>
<organism evidence="2 3">
    <name type="scientific">Fodinibius roseus</name>
    <dbReference type="NCBI Taxonomy" id="1194090"/>
    <lineage>
        <taxon>Bacteria</taxon>
        <taxon>Pseudomonadati</taxon>
        <taxon>Balneolota</taxon>
        <taxon>Balneolia</taxon>
        <taxon>Balneolales</taxon>
        <taxon>Balneolaceae</taxon>
        <taxon>Fodinibius</taxon>
    </lineage>
</organism>
<proteinExistence type="predicted"/>
<dbReference type="Pfam" id="PF11013">
    <property type="entry name" value="DUF2851"/>
    <property type="match status" value="1"/>
</dbReference>
<gene>
    <name evidence="2" type="ORF">SAMN05443144_110130</name>
</gene>
<accession>A0A1M5CY96</accession>
<reference evidence="2 3" key="1">
    <citation type="submission" date="2016-11" db="EMBL/GenBank/DDBJ databases">
        <authorList>
            <person name="Jaros S."/>
            <person name="Januszkiewicz K."/>
            <person name="Wedrychowicz H."/>
        </authorList>
    </citation>
    <scope>NUCLEOTIDE SEQUENCE [LARGE SCALE GENOMIC DNA]</scope>
    <source>
        <strain evidence="2 3">DSM 21986</strain>
    </source>
</reference>
<evidence type="ECO:0000313" key="2">
    <source>
        <dbReference type="EMBL" id="SHF59680.1"/>
    </source>
</evidence>
<keyword evidence="1" id="KW-0812">Transmembrane</keyword>
<protein>
    <recommendedName>
        <fullName evidence="4">DUF2851 domain-containing protein</fullName>
    </recommendedName>
</protein>
<feature type="transmembrane region" description="Helical" evidence="1">
    <location>
        <begin position="307"/>
        <end position="326"/>
    </location>
</feature>
<dbReference type="AlphaFoldDB" id="A0A1M5CY96"/>
<dbReference type="RefSeq" id="WP_073063851.1">
    <property type="nucleotide sequence ID" value="NZ_FQUS01000010.1"/>
</dbReference>
<keyword evidence="1" id="KW-0472">Membrane</keyword>
<keyword evidence="1" id="KW-1133">Transmembrane helix</keyword>
<dbReference type="Proteomes" id="UP000184041">
    <property type="component" value="Unassembled WGS sequence"/>
</dbReference>
<dbReference type="InterPro" id="IPR021272">
    <property type="entry name" value="DUF2851"/>
</dbReference>
<evidence type="ECO:0000256" key="1">
    <source>
        <dbReference type="SAM" id="Phobius"/>
    </source>
</evidence>
<dbReference type="OrthoDB" id="1005072at2"/>
<evidence type="ECO:0000313" key="3">
    <source>
        <dbReference type="Proteomes" id="UP000184041"/>
    </source>
</evidence>
<keyword evidence="3" id="KW-1185">Reference proteome</keyword>